<dbReference type="AlphaFoldDB" id="A0A024TSD4"/>
<dbReference type="VEuPathDB" id="FungiDB:H310_09778"/>
<gene>
    <name evidence="1" type="ORF">H310_09778</name>
</gene>
<dbReference type="OrthoDB" id="76226at2759"/>
<sequence length="245" mass="27186">MSAQLVKLNSILFDSNDTKVLGSNSDVIGADFDVVPNPTILDKLKLHRSHMASFFVRIDTGAVSLTQNGFATSVAPCDLHLDAAGKKEVRVKGPQSPEFVPYTFDSPLLAAEFVGAIHLNQHIHALRNKVCVCACPAHDMVLLEHVTNTVWYADQMWTLALWNHLFPYSNMLELLESAGGLLRHGHAHDAKVIFEDLHDQFFSHAAVNKMGTSDGQKYYRPSQIALFVAKLRALCVHCANYTNFK</sequence>
<proteinExistence type="predicted"/>
<reference evidence="1" key="1">
    <citation type="submission" date="2013-12" db="EMBL/GenBank/DDBJ databases">
        <title>The Genome Sequence of Aphanomyces invadans NJM9701.</title>
        <authorList>
            <consortium name="The Broad Institute Genomics Platform"/>
            <person name="Russ C."/>
            <person name="Tyler B."/>
            <person name="van West P."/>
            <person name="Dieguez-Uribeondo J."/>
            <person name="Young S.K."/>
            <person name="Zeng Q."/>
            <person name="Gargeya S."/>
            <person name="Fitzgerald M."/>
            <person name="Abouelleil A."/>
            <person name="Alvarado L."/>
            <person name="Chapman S.B."/>
            <person name="Gainer-Dewar J."/>
            <person name="Goldberg J."/>
            <person name="Griggs A."/>
            <person name="Gujja S."/>
            <person name="Hansen M."/>
            <person name="Howarth C."/>
            <person name="Imamovic A."/>
            <person name="Ireland A."/>
            <person name="Larimer J."/>
            <person name="McCowan C."/>
            <person name="Murphy C."/>
            <person name="Pearson M."/>
            <person name="Poon T.W."/>
            <person name="Priest M."/>
            <person name="Roberts A."/>
            <person name="Saif S."/>
            <person name="Shea T."/>
            <person name="Sykes S."/>
            <person name="Wortman J."/>
            <person name="Nusbaum C."/>
            <person name="Birren B."/>
        </authorList>
    </citation>
    <scope>NUCLEOTIDE SEQUENCE [LARGE SCALE GENOMIC DNA]</scope>
    <source>
        <strain evidence="1">NJM9701</strain>
    </source>
</reference>
<dbReference type="GeneID" id="20086828"/>
<accession>A0A024TSD4</accession>
<name>A0A024TSD4_9STRA</name>
<protein>
    <submittedName>
        <fullName evidence="1">Uncharacterized protein</fullName>
    </submittedName>
</protein>
<organism evidence="1">
    <name type="scientific">Aphanomyces invadans</name>
    <dbReference type="NCBI Taxonomy" id="157072"/>
    <lineage>
        <taxon>Eukaryota</taxon>
        <taxon>Sar</taxon>
        <taxon>Stramenopiles</taxon>
        <taxon>Oomycota</taxon>
        <taxon>Saprolegniomycetes</taxon>
        <taxon>Saprolegniales</taxon>
        <taxon>Verrucalvaceae</taxon>
        <taxon>Aphanomyces</taxon>
    </lineage>
</organism>
<dbReference type="EMBL" id="KI913974">
    <property type="protein sequence ID" value="ETV96913.1"/>
    <property type="molecule type" value="Genomic_DNA"/>
</dbReference>
<evidence type="ECO:0000313" key="1">
    <source>
        <dbReference type="EMBL" id="ETV96913.1"/>
    </source>
</evidence>
<dbReference type="RefSeq" id="XP_008874159.1">
    <property type="nucleotide sequence ID" value="XM_008875937.1"/>
</dbReference>